<sequence>MQSWPYGNLSPILMVDMNRTVNAVTYFYFFFLGPNQRVEYTNYYQATYAFFSPKSCNLHRNLSFSFSLLPNNMDRSQAQTHDLKPNKEKPQERKQPQKTQEGKHLVWDCDSNLYDSFELNSFRRQLDSAIHSRTMSMPHLTGTTRAPPPVPKKQPSKFSRSIQKLLKSVFKFRQSSNSSLPWMKQRSNEEYYVVYDKTGSLTTIPEVPEIDFGGLSPEINSLVAKRTASDRFTVPSTVGISCA</sequence>
<gene>
    <name evidence="2" type="ORF">HRI_003224400</name>
</gene>
<comment type="caution">
    <text evidence="2">The sequence shown here is derived from an EMBL/GenBank/DDBJ whole genome shotgun (WGS) entry which is preliminary data.</text>
</comment>
<reference evidence="2" key="1">
    <citation type="submission" date="2023-05" db="EMBL/GenBank/DDBJ databases">
        <title>Genome and transcriptome analyses reveal genes involved in the formation of fine ridges on petal epidermal cells in Hibiscus trionum.</title>
        <authorList>
            <person name="Koshimizu S."/>
            <person name="Masuda S."/>
            <person name="Ishii T."/>
            <person name="Shirasu K."/>
            <person name="Hoshino A."/>
            <person name="Arita M."/>
        </authorList>
    </citation>
    <scope>NUCLEOTIDE SEQUENCE</scope>
    <source>
        <strain evidence="2">Hamamatsu line</strain>
    </source>
</reference>
<accession>A0A9W7IHX4</accession>
<dbReference type="OrthoDB" id="1932439at2759"/>
<name>A0A9W7IHX4_HIBTR</name>
<dbReference type="PANTHER" id="PTHR33978:SF4">
    <property type="entry name" value="SERINE_THREONINE-KINASE"/>
    <property type="match status" value="1"/>
</dbReference>
<feature type="region of interest" description="Disordered" evidence="1">
    <location>
        <begin position="77"/>
        <end position="102"/>
    </location>
</feature>
<keyword evidence="3" id="KW-1185">Reference proteome</keyword>
<evidence type="ECO:0000313" key="3">
    <source>
        <dbReference type="Proteomes" id="UP001165190"/>
    </source>
</evidence>
<dbReference type="AlphaFoldDB" id="A0A9W7IHX4"/>
<organism evidence="2 3">
    <name type="scientific">Hibiscus trionum</name>
    <name type="common">Flower of an hour</name>
    <dbReference type="NCBI Taxonomy" id="183268"/>
    <lineage>
        <taxon>Eukaryota</taxon>
        <taxon>Viridiplantae</taxon>
        <taxon>Streptophyta</taxon>
        <taxon>Embryophyta</taxon>
        <taxon>Tracheophyta</taxon>
        <taxon>Spermatophyta</taxon>
        <taxon>Magnoliopsida</taxon>
        <taxon>eudicotyledons</taxon>
        <taxon>Gunneridae</taxon>
        <taxon>Pentapetalae</taxon>
        <taxon>rosids</taxon>
        <taxon>malvids</taxon>
        <taxon>Malvales</taxon>
        <taxon>Malvaceae</taxon>
        <taxon>Malvoideae</taxon>
        <taxon>Hibiscus</taxon>
    </lineage>
</organism>
<dbReference type="EMBL" id="BSYR01000027">
    <property type="protein sequence ID" value="GMI95551.1"/>
    <property type="molecule type" value="Genomic_DNA"/>
</dbReference>
<dbReference type="PANTHER" id="PTHR33978">
    <property type="entry name" value="SERINE/THREONINE-KINASE"/>
    <property type="match status" value="1"/>
</dbReference>
<evidence type="ECO:0000256" key="1">
    <source>
        <dbReference type="SAM" id="MobiDB-lite"/>
    </source>
</evidence>
<protein>
    <submittedName>
        <fullName evidence="2">Uncharacterized protein</fullName>
    </submittedName>
</protein>
<proteinExistence type="predicted"/>
<dbReference type="Proteomes" id="UP001165190">
    <property type="component" value="Unassembled WGS sequence"/>
</dbReference>
<feature type="compositionally biased region" description="Basic and acidic residues" evidence="1">
    <location>
        <begin position="81"/>
        <end position="102"/>
    </location>
</feature>
<evidence type="ECO:0000313" key="2">
    <source>
        <dbReference type="EMBL" id="GMI95551.1"/>
    </source>
</evidence>